<dbReference type="Proteomes" id="UP000220005">
    <property type="component" value="Unassembled WGS sequence"/>
</dbReference>
<dbReference type="RefSeq" id="WP_097839996.1">
    <property type="nucleotide sequence ID" value="NZ_NMTY01000025.1"/>
</dbReference>
<organism evidence="1 2">
    <name type="scientific">Faecalibacterium prausnitzii</name>
    <dbReference type="NCBI Taxonomy" id="853"/>
    <lineage>
        <taxon>Bacteria</taxon>
        <taxon>Bacillati</taxon>
        <taxon>Bacillota</taxon>
        <taxon>Clostridia</taxon>
        <taxon>Eubacteriales</taxon>
        <taxon>Oscillospiraceae</taxon>
        <taxon>Faecalibacterium</taxon>
    </lineage>
</organism>
<accession>A0A2A7ANW3</accession>
<dbReference type="Pfam" id="PF12784">
    <property type="entry name" value="PDDEXK_2"/>
    <property type="match status" value="1"/>
</dbReference>
<evidence type="ECO:0000313" key="1">
    <source>
        <dbReference type="EMBL" id="PDX80718.1"/>
    </source>
</evidence>
<evidence type="ECO:0000313" key="2">
    <source>
        <dbReference type="Proteomes" id="UP000220005"/>
    </source>
</evidence>
<dbReference type="EMBL" id="NMTY01000025">
    <property type="protein sequence ID" value="PDX80718.1"/>
    <property type="molecule type" value="Genomic_DNA"/>
</dbReference>
<proteinExistence type="predicted"/>
<evidence type="ECO:0008006" key="3">
    <source>
        <dbReference type="Google" id="ProtNLM"/>
    </source>
</evidence>
<gene>
    <name evidence="1" type="ORF">CGS58_11325</name>
</gene>
<reference evidence="1 2" key="1">
    <citation type="journal article" date="2017" name="Front. Microbiol.">
        <title>New Insights into the Diversity of the Genus Faecalibacterium.</title>
        <authorList>
            <person name="Benevides L."/>
            <person name="Burman S."/>
            <person name="Martin R."/>
            <person name="Robert V."/>
            <person name="Thomas M."/>
            <person name="Miquel S."/>
            <person name="Chain F."/>
            <person name="Sokol H."/>
            <person name="Bermudez-Humaran L.G."/>
            <person name="Morrison M."/>
            <person name="Langella P."/>
            <person name="Azevedo V.A."/>
            <person name="Chatel J.M."/>
            <person name="Soares S."/>
        </authorList>
    </citation>
    <scope>NUCLEOTIDE SEQUENCE [LARGE SCALE GENOMIC DNA]</scope>
    <source>
        <strain evidence="1 2">CNCM I 4575</strain>
    </source>
</reference>
<comment type="caution">
    <text evidence="1">The sequence shown here is derived from an EMBL/GenBank/DDBJ whole genome shotgun (WGS) entry which is preliminary data.</text>
</comment>
<dbReference type="AlphaFoldDB" id="A0A2A7ANW3"/>
<sequence>MQEEKRKPDFERKHEEDLQRIRNFRLMDDDFMSKVFEDKACAEFLLRIILNRENLTVQEVHGQHDLKNLQGRSVRLDILALDQEKRAYNIEVQRSDRGAGAKRARYNSSLLDANLTQTGGAYDALNETYVIFITEHDVLRRNLPIYHVNRIIEETGEAFEDEAHIIYVNSQIKNETALGKLMHDFSCTDPKEMNYPILAQRVRYFKEDAKGVTTMCRAMEDMRNETVHENAIEIAKRLLASGKMNDKEIAEMVKLPVEEIEALDHKKSA</sequence>
<protein>
    <recommendedName>
        <fullName evidence="3">Rpn family recombination-promoting nuclease/putative transposase</fullName>
    </recommendedName>
</protein>
<name>A0A2A7ANW3_9FIRM</name>